<dbReference type="Gene3D" id="1.10.10.10">
    <property type="entry name" value="Winged helix-like DNA-binding domain superfamily/Winged helix DNA-binding domain"/>
    <property type="match status" value="1"/>
</dbReference>
<accession>A0ABR1RAC8</accession>
<proteinExistence type="predicted"/>
<feature type="compositionally biased region" description="Basic and acidic residues" evidence="1">
    <location>
        <begin position="25"/>
        <end position="51"/>
    </location>
</feature>
<reference evidence="3 4" key="1">
    <citation type="submission" date="2023-01" db="EMBL/GenBank/DDBJ databases">
        <title>Analysis of 21 Apiospora genomes using comparative genomics revels a genus with tremendous synthesis potential of carbohydrate active enzymes and secondary metabolites.</title>
        <authorList>
            <person name="Sorensen T."/>
        </authorList>
    </citation>
    <scope>NUCLEOTIDE SEQUENCE [LARGE SCALE GENOMIC DNA]</scope>
    <source>
        <strain evidence="3 4">CBS 20057</strain>
    </source>
</reference>
<evidence type="ECO:0000313" key="3">
    <source>
        <dbReference type="EMBL" id="KAK8006192.1"/>
    </source>
</evidence>
<feature type="compositionally biased region" description="Low complexity" evidence="1">
    <location>
        <begin position="70"/>
        <end position="82"/>
    </location>
</feature>
<feature type="region of interest" description="Disordered" evidence="1">
    <location>
        <begin position="220"/>
        <end position="280"/>
    </location>
</feature>
<keyword evidence="4" id="KW-1185">Reference proteome</keyword>
<dbReference type="Pfam" id="PF04695">
    <property type="entry name" value="Pex14_N"/>
    <property type="match status" value="1"/>
</dbReference>
<feature type="compositionally biased region" description="Basic and acidic residues" evidence="1">
    <location>
        <begin position="239"/>
        <end position="255"/>
    </location>
</feature>
<dbReference type="InterPro" id="IPR006785">
    <property type="entry name" value="Pex14_N"/>
</dbReference>
<dbReference type="InterPro" id="IPR036388">
    <property type="entry name" value="WH-like_DNA-bd_sf"/>
</dbReference>
<organism evidence="3 4">
    <name type="scientific">Apiospora marii</name>
    <dbReference type="NCBI Taxonomy" id="335849"/>
    <lineage>
        <taxon>Eukaryota</taxon>
        <taxon>Fungi</taxon>
        <taxon>Dikarya</taxon>
        <taxon>Ascomycota</taxon>
        <taxon>Pezizomycotina</taxon>
        <taxon>Sordariomycetes</taxon>
        <taxon>Xylariomycetidae</taxon>
        <taxon>Amphisphaeriales</taxon>
        <taxon>Apiosporaceae</taxon>
        <taxon>Apiospora</taxon>
    </lineage>
</organism>
<feature type="compositionally biased region" description="Pro residues" evidence="1">
    <location>
        <begin position="115"/>
        <end position="129"/>
    </location>
</feature>
<gene>
    <name evidence="3" type="ORF">PG991_012489</name>
</gene>
<comment type="caution">
    <text evidence="3">The sequence shown here is derived from an EMBL/GenBank/DDBJ whole genome shotgun (WGS) entry which is preliminary data.</text>
</comment>
<dbReference type="Proteomes" id="UP001396898">
    <property type="component" value="Unassembled WGS sequence"/>
</dbReference>
<name>A0ABR1RAC8_9PEZI</name>
<evidence type="ECO:0000259" key="2">
    <source>
        <dbReference type="Pfam" id="PF04695"/>
    </source>
</evidence>
<protein>
    <recommendedName>
        <fullName evidence="2">Peroxisome membrane anchor protein Pex14p N-terminal domain-containing protein</fullName>
    </recommendedName>
</protein>
<sequence>MAEEDQKADAPAPGASESTGSEPTTIDKARRFLADESVRGQSRDKMVEFLKTKGLQNEDIEKLLSEQNETESISASPSASPEQEPETVPEKVTAGEPTMPQATPPTPPASTTSDKPPPASTTSNTPPPAYTTSDTPPIVTYPEFLTHSPRPPPLITPSRLLDIVGVSGTAWSLLYGAARFVVSPMVDIQIEARSDYYTHVNAKLSNMVGKLEGLVSEVPYKNGKPLRSQSEAYTDAEDDKSSSCDDPTEMFHRDIGTQTSPPPASVALSPGASGTAESTVDAQARRLARLSSAVKELSDMYTKRAEDTSNLHSGVCELRDEVDKVYRNPPWSESASMYGLTRMGRTGQQEDDEYKKTKDAIRSVKGVFLSSRMFPTAAAR</sequence>
<feature type="region of interest" description="Disordered" evidence="1">
    <location>
        <begin position="1"/>
        <end position="136"/>
    </location>
</feature>
<dbReference type="EMBL" id="JAQQWI010000017">
    <property type="protein sequence ID" value="KAK8006192.1"/>
    <property type="molecule type" value="Genomic_DNA"/>
</dbReference>
<feature type="domain" description="Peroxisome membrane anchor protein Pex14p N-terminal" evidence="2">
    <location>
        <begin position="23"/>
        <end position="66"/>
    </location>
</feature>
<evidence type="ECO:0000313" key="4">
    <source>
        <dbReference type="Proteomes" id="UP001396898"/>
    </source>
</evidence>
<evidence type="ECO:0000256" key="1">
    <source>
        <dbReference type="SAM" id="MobiDB-lite"/>
    </source>
</evidence>